<dbReference type="PANTHER" id="PTHR37833:SF1">
    <property type="entry name" value="SIGNAL PEPTIDE PROTEIN"/>
    <property type="match status" value="1"/>
</dbReference>
<dbReference type="AlphaFoldDB" id="A0A1F6MVF8"/>
<proteinExistence type="predicted"/>
<dbReference type="InterPro" id="IPR013783">
    <property type="entry name" value="Ig-like_fold"/>
</dbReference>
<protein>
    <recommendedName>
        <fullName evidence="3">DUF1573 domain-containing protein</fullName>
    </recommendedName>
</protein>
<organism evidence="1 2">
    <name type="scientific">Candidatus Magasanikbacteria bacterium RIFCSPLOWO2_12_FULL_43_12</name>
    <dbReference type="NCBI Taxonomy" id="1798692"/>
    <lineage>
        <taxon>Bacteria</taxon>
        <taxon>Candidatus Magasanikiibacteriota</taxon>
    </lineage>
</organism>
<evidence type="ECO:0000313" key="2">
    <source>
        <dbReference type="Proteomes" id="UP000178347"/>
    </source>
</evidence>
<dbReference type="Gene3D" id="2.60.40.10">
    <property type="entry name" value="Immunoglobulins"/>
    <property type="match status" value="1"/>
</dbReference>
<dbReference type="STRING" id="1798692.A3G00_04305"/>
<dbReference type="InterPro" id="IPR011467">
    <property type="entry name" value="DUF1573"/>
</dbReference>
<comment type="caution">
    <text evidence="1">The sequence shown here is derived from an EMBL/GenBank/DDBJ whole genome shotgun (WGS) entry which is preliminary data.</text>
</comment>
<gene>
    <name evidence="1" type="ORF">A3G00_04305</name>
</gene>
<evidence type="ECO:0008006" key="3">
    <source>
        <dbReference type="Google" id="ProtNLM"/>
    </source>
</evidence>
<dbReference type="EMBL" id="MFQN01000004">
    <property type="protein sequence ID" value="OGH75685.1"/>
    <property type="molecule type" value="Genomic_DNA"/>
</dbReference>
<dbReference type="Proteomes" id="UP000178347">
    <property type="component" value="Unassembled WGS sequence"/>
</dbReference>
<sequence>MNSKNTTLIFLGIVLLAVVGAAVYNYQIALPEALPVADNSQPPAVLSSLAVEPLDYDFGTVIYGEIGKYILQVKNVSDKPVKILRLSTSCGCTKAIIAEKDRELAPGQIVPIEVSFDPAVHKDDTDVGELKRVIYIGTDEPGNPEIEAELSATVIKK</sequence>
<accession>A0A1F6MVF8</accession>
<name>A0A1F6MVF8_9BACT</name>
<evidence type="ECO:0000313" key="1">
    <source>
        <dbReference type="EMBL" id="OGH75685.1"/>
    </source>
</evidence>
<reference evidence="1 2" key="1">
    <citation type="journal article" date="2016" name="Nat. Commun.">
        <title>Thousands of microbial genomes shed light on interconnected biogeochemical processes in an aquifer system.</title>
        <authorList>
            <person name="Anantharaman K."/>
            <person name="Brown C.T."/>
            <person name="Hug L.A."/>
            <person name="Sharon I."/>
            <person name="Castelle C.J."/>
            <person name="Probst A.J."/>
            <person name="Thomas B.C."/>
            <person name="Singh A."/>
            <person name="Wilkins M.J."/>
            <person name="Karaoz U."/>
            <person name="Brodie E.L."/>
            <person name="Williams K.H."/>
            <person name="Hubbard S.S."/>
            <person name="Banfield J.F."/>
        </authorList>
    </citation>
    <scope>NUCLEOTIDE SEQUENCE [LARGE SCALE GENOMIC DNA]</scope>
</reference>
<dbReference type="PANTHER" id="PTHR37833">
    <property type="entry name" value="LIPOPROTEIN-RELATED"/>
    <property type="match status" value="1"/>
</dbReference>
<dbReference type="Pfam" id="PF07610">
    <property type="entry name" value="DUF1573"/>
    <property type="match status" value="1"/>
</dbReference>